<evidence type="ECO:0000313" key="2">
    <source>
        <dbReference type="EMBL" id="KAG7375862.1"/>
    </source>
</evidence>
<proteinExistence type="predicted"/>
<dbReference type="EMBL" id="JAGDFM010000895">
    <property type="protein sequence ID" value="KAG7375862.1"/>
    <property type="molecule type" value="Genomic_DNA"/>
</dbReference>
<gene>
    <name evidence="2" type="ORF">PHYPSEUDO_014970</name>
</gene>
<feature type="region of interest" description="Disordered" evidence="1">
    <location>
        <begin position="55"/>
        <end position="99"/>
    </location>
</feature>
<accession>A0A8T1V3K6</accession>
<dbReference type="AlphaFoldDB" id="A0A8T1V3K6"/>
<comment type="caution">
    <text evidence="2">The sequence shown here is derived from an EMBL/GenBank/DDBJ whole genome shotgun (WGS) entry which is preliminary data.</text>
</comment>
<evidence type="ECO:0008006" key="4">
    <source>
        <dbReference type="Google" id="ProtNLM"/>
    </source>
</evidence>
<dbReference type="Proteomes" id="UP000694044">
    <property type="component" value="Unassembled WGS sequence"/>
</dbReference>
<protein>
    <recommendedName>
        <fullName evidence="4">Retrotransposon gag domain-containing protein</fullName>
    </recommendedName>
</protein>
<name>A0A8T1V3K6_9STRA</name>
<sequence>MVTAVTRGKRAERRAASLEWTVAAAAAKPKKTDTMMVETDDGGFMMLDTEAIRSAGDTPQGADASTGHDHGGGPGSDGRAERSSSAAGATASGGTGTTGLGMVQAVALRWAMIARRAAATYSYNEWLRRPAAAATQHRWSVSVSSSGNYPTVQGTTTSGGNGDGNPAGAGRNASQGGVGAGHGGAPPRDVAPGRGGRAGRITADRREREGQIAQDHEIRGLYGTMPVTMGVQWREDPLYHEVAAHLDGEALRRFATVMETVAREDENMTTLASMLRRFATVMETVAREDENMTTLASMLRAKYMTRRTTPEVVDLLSGRRQMRGGRLLEYAQSLREIAG</sequence>
<feature type="compositionally biased region" description="Polar residues" evidence="1">
    <location>
        <begin position="140"/>
        <end position="153"/>
    </location>
</feature>
<feature type="compositionally biased region" description="Gly residues" evidence="1">
    <location>
        <begin position="157"/>
        <end position="167"/>
    </location>
</feature>
<keyword evidence="3" id="KW-1185">Reference proteome</keyword>
<reference evidence="2" key="1">
    <citation type="submission" date="2021-02" db="EMBL/GenBank/DDBJ databases">
        <authorList>
            <person name="Palmer J.M."/>
        </authorList>
    </citation>
    <scope>NUCLEOTIDE SEQUENCE</scope>
    <source>
        <strain evidence="2">SCRP734</strain>
    </source>
</reference>
<feature type="region of interest" description="Disordered" evidence="1">
    <location>
        <begin position="140"/>
        <end position="210"/>
    </location>
</feature>
<evidence type="ECO:0000313" key="3">
    <source>
        <dbReference type="Proteomes" id="UP000694044"/>
    </source>
</evidence>
<evidence type="ECO:0000256" key="1">
    <source>
        <dbReference type="SAM" id="MobiDB-lite"/>
    </source>
</evidence>
<dbReference type="OrthoDB" id="117242at2759"/>
<organism evidence="2 3">
    <name type="scientific">Phytophthora pseudosyringae</name>
    <dbReference type="NCBI Taxonomy" id="221518"/>
    <lineage>
        <taxon>Eukaryota</taxon>
        <taxon>Sar</taxon>
        <taxon>Stramenopiles</taxon>
        <taxon>Oomycota</taxon>
        <taxon>Peronosporomycetes</taxon>
        <taxon>Peronosporales</taxon>
        <taxon>Peronosporaceae</taxon>
        <taxon>Phytophthora</taxon>
    </lineage>
</organism>